<evidence type="ECO:0000313" key="4">
    <source>
        <dbReference type="EMBL" id="MFL9927243.1"/>
    </source>
</evidence>
<dbReference type="CDD" id="cd02440">
    <property type="entry name" value="AdoMet_MTases"/>
    <property type="match status" value="1"/>
</dbReference>
<keyword evidence="5" id="KW-1185">Reference proteome</keyword>
<dbReference type="PANTHER" id="PTHR44942:SF4">
    <property type="entry name" value="METHYLTRANSFERASE TYPE 11 DOMAIN-CONTAINING PROTEIN"/>
    <property type="match status" value="1"/>
</dbReference>
<reference evidence="4 5" key="1">
    <citation type="journal article" date="2024" name="Chem. Sci.">
        <title>Discovery of megapolipeptins by genome mining of a Burkholderiales bacteria collection.</title>
        <authorList>
            <person name="Paulo B.S."/>
            <person name="Recchia M.J.J."/>
            <person name="Lee S."/>
            <person name="Fergusson C.H."/>
            <person name="Romanowski S.B."/>
            <person name="Hernandez A."/>
            <person name="Krull N."/>
            <person name="Liu D.Y."/>
            <person name="Cavanagh H."/>
            <person name="Bos A."/>
            <person name="Gray C.A."/>
            <person name="Murphy B.T."/>
            <person name="Linington R.G."/>
            <person name="Eustaquio A.S."/>
        </authorList>
    </citation>
    <scope>NUCLEOTIDE SEQUENCE [LARGE SCALE GENOMIC DNA]</scope>
    <source>
        <strain evidence="4 5">RL21-008-BIB-A</strain>
    </source>
</reference>
<name>A0ABW9AEA6_9BURK</name>
<dbReference type="GO" id="GO:0032259">
    <property type="term" value="P:methylation"/>
    <property type="evidence" value="ECO:0007669"/>
    <property type="project" value="UniProtKB-KW"/>
</dbReference>
<accession>A0ABW9AEA6</accession>
<keyword evidence="1 4" id="KW-0489">Methyltransferase</keyword>
<dbReference type="Proteomes" id="UP001629246">
    <property type="component" value="Unassembled WGS sequence"/>
</dbReference>
<proteinExistence type="predicted"/>
<dbReference type="InterPro" id="IPR029063">
    <property type="entry name" value="SAM-dependent_MTases_sf"/>
</dbReference>
<dbReference type="SUPFAM" id="SSF53335">
    <property type="entry name" value="S-adenosyl-L-methionine-dependent methyltransferases"/>
    <property type="match status" value="1"/>
</dbReference>
<dbReference type="PANTHER" id="PTHR44942">
    <property type="entry name" value="METHYLTRANSF_11 DOMAIN-CONTAINING PROTEIN"/>
    <property type="match status" value="1"/>
</dbReference>
<dbReference type="InterPro" id="IPR051052">
    <property type="entry name" value="Diverse_substrate_MTase"/>
</dbReference>
<evidence type="ECO:0000256" key="1">
    <source>
        <dbReference type="ARBA" id="ARBA00022603"/>
    </source>
</evidence>
<dbReference type="Gene3D" id="3.40.50.150">
    <property type="entry name" value="Vaccinia Virus protein VP39"/>
    <property type="match status" value="1"/>
</dbReference>
<protein>
    <submittedName>
        <fullName evidence="4">Class I SAM-dependent methyltransferase</fullName>
    </submittedName>
</protein>
<dbReference type="Pfam" id="PF13649">
    <property type="entry name" value="Methyltransf_25"/>
    <property type="match status" value="1"/>
</dbReference>
<dbReference type="RefSeq" id="WP_408160483.1">
    <property type="nucleotide sequence ID" value="NZ_JAQQFM010000013.1"/>
</dbReference>
<evidence type="ECO:0000259" key="3">
    <source>
        <dbReference type="Pfam" id="PF13649"/>
    </source>
</evidence>
<dbReference type="GO" id="GO:0008168">
    <property type="term" value="F:methyltransferase activity"/>
    <property type="evidence" value="ECO:0007669"/>
    <property type="project" value="UniProtKB-KW"/>
</dbReference>
<evidence type="ECO:0000256" key="2">
    <source>
        <dbReference type="ARBA" id="ARBA00022679"/>
    </source>
</evidence>
<feature type="domain" description="Methyltransferase" evidence="3">
    <location>
        <begin position="48"/>
        <end position="139"/>
    </location>
</feature>
<evidence type="ECO:0000313" key="5">
    <source>
        <dbReference type="Proteomes" id="UP001629246"/>
    </source>
</evidence>
<gene>
    <name evidence="4" type="ORF">PQR62_23425</name>
</gene>
<keyword evidence="2" id="KW-0808">Transferase</keyword>
<comment type="caution">
    <text evidence="4">The sequence shown here is derived from an EMBL/GenBank/DDBJ whole genome shotgun (WGS) entry which is preliminary data.</text>
</comment>
<dbReference type="EMBL" id="JAQQFM010000013">
    <property type="protein sequence ID" value="MFL9927243.1"/>
    <property type="molecule type" value="Genomic_DNA"/>
</dbReference>
<dbReference type="InterPro" id="IPR041698">
    <property type="entry name" value="Methyltransf_25"/>
</dbReference>
<sequence length="269" mass="31191">MLVKDGQEKVALNWDVTSDDYIIHRRGYPGSFFRLIRQFGIGMPWQQILDIGTGTGALAFPLARQHSFVTGVDISPGQIATARRMAEKDGLDIRFIVAPAEDIDLGNERFDVITASMCWDYFDRQRILKMIGNYLHRDGVLMLSHIIWKSDSSDIVRATEELVSHFNRSFLGFHSEERVAHWGVIPEWSAKSFQLQTYHRYTENIAFTHKSWRGRFRASKWIGAALSEDDTRAFDSELQRILNRTVPEKFFVPHNIVVQIFRRNNPRFV</sequence>
<organism evidence="4 5">
    <name type="scientific">Herbaspirillum lusitanum</name>
    <dbReference type="NCBI Taxonomy" id="213312"/>
    <lineage>
        <taxon>Bacteria</taxon>
        <taxon>Pseudomonadati</taxon>
        <taxon>Pseudomonadota</taxon>
        <taxon>Betaproteobacteria</taxon>
        <taxon>Burkholderiales</taxon>
        <taxon>Oxalobacteraceae</taxon>
        <taxon>Herbaspirillum</taxon>
    </lineage>
</organism>